<keyword evidence="4" id="KW-1185">Reference proteome</keyword>
<name>A0A367JNI7_RHIAZ</name>
<dbReference type="STRING" id="86630.A0A367JNI7"/>
<dbReference type="AlphaFoldDB" id="A0A367JNI7"/>
<dbReference type="InterPro" id="IPR016092">
    <property type="entry name" value="ATAP"/>
</dbReference>
<protein>
    <submittedName>
        <fullName evidence="3">[4Fe-4S] proteins maturation</fullName>
    </submittedName>
</protein>
<dbReference type="GO" id="GO:0005506">
    <property type="term" value="F:iron ion binding"/>
    <property type="evidence" value="ECO:0007669"/>
    <property type="project" value="TreeGrafter"/>
</dbReference>
<evidence type="ECO:0000313" key="4">
    <source>
        <dbReference type="Proteomes" id="UP000252139"/>
    </source>
</evidence>
<dbReference type="PANTHER" id="PTHR43011">
    <property type="entry name" value="IRON-SULFUR CLUSTER ASSEMBLY 2 HOMOLOG, MITOCHONDRIAL"/>
    <property type="match status" value="1"/>
</dbReference>
<dbReference type="GO" id="GO:0005739">
    <property type="term" value="C:mitochondrion"/>
    <property type="evidence" value="ECO:0007669"/>
    <property type="project" value="TreeGrafter"/>
</dbReference>
<dbReference type="FunFam" id="2.60.300.12:FF:000010">
    <property type="entry name" value="Unplaced genomic scaffold supercont1.5, whole genome shotgun sequence"/>
    <property type="match status" value="1"/>
</dbReference>
<sequence>MLRHLQRGACVKFNTFIRPNQLHTTISNPVKVHSASVVNGLGITEKAVKQLQHIQEKEQDKEQMLRILVDSGGCHGYQNKLELTKTVEDDDIIFEKEGVKVVIDSVSFQFLRGSTLDYVQELIGSTFQVTNNPNAKHSCGCNISYDIDLDKIQ</sequence>
<evidence type="ECO:0000259" key="2">
    <source>
        <dbReference type="Pfam" id="PF01521"/>
    </source>
</evidence>
<comment type="similarity">
    <text evidence="1">Belongs to the HesB/IscA family.</text>
</comment>
<dbReference type="InterPro" id="IPR035903">
    <property type="entry name" value="HesB-like_dom_sf"/>
</dbReference>
<comment type="caution">
    <text evidence="3">The sequence shown here is derived from an EMBL/GenBank/DDBJ whole genome shotgun (WGS) entry which is preliminary data.</text>
</comment>
<feature type="domain" description="Core" evidence="2">
    <location>
        <begin position="41"/>
        <end position="142"/>
    </location>
</feature>
<organism evidence="3 4">
    <name type="scientific">Rhizopus azygosporus</name>
    <name type="common">Rhizopus microsporus var. azygosporus</name>
    <dbReference type="NCBI Taxonomy" id="86630"/>
    <lineage>
        <taxon>Eukaryota</taxon>
        <taxon>Fungi</taxon>
        <taxon>Fungi incertae sedis</taxon>
        <taxon>Mucoromycota</taxon>
        <taxon>Mucoromycotina</taxon>
        <taxon>Mucoromycetes</taxon>
        <taxon>Mucorales</taxon>
        <taxon>Mucorineae</taxon>
        <taxon>Rhizopodaceae</taxon>
        <taxon>Rhizopus</taxon>
    </lineage>
</organism>
<dbReference type="GO" id="GO:0051537">
    <property type="term" value="F:2 iron, 2 sulfur cluster binding"/>
    <property type="evidence" value="ECO:0007669"/>
    <property type="project" value="TreeGrafter"/>
</dbReference>
<dbReference type="InterPro" id="IPR000361">
    <property type="entry name" value="ATAP_core_dom"/>
</dbReference>
<proteinExistence type="inferred from homology"/>
<dbReference type="GO" id="GO:0051539">
    <property type="term" value="F:4 iron, 4 sulfur cluster binding"/>
    <property type="evidence" value="ECO:0007669"/>
    <property type="project" value="TreeGrafter"/>
</dbReference>
<reference evidence="3 4" key="1">
    <citation type="journal article" date="2018" name="G3 (Bethesda)">
        <title>Phylogenetic and Phylogenomic Definition of Rhizopus Species.</title>
        <authorList>
            <person name="Gryganskyi A.P."/>
            <person name="Golan J."/>
            <person name="Dolatabadi S."/>
            <person name="Mondo S."/>
            <person name="Robb S."/>
            <person name="Idnurm A."/>
            <person name="Muszewska A."/>
            <person name="Steczkiewicz K."/>
            <person name="Masonjones S."/>
            <person name="Liao H.L."/>
            <person name="Gajdeczka M.T."/>
            <person name="Anike F."/>
            <person name="Vuek A."/>
            <person name="Anishchenko I.M."/>
            <person name="Voigt K."/>
            <person name="de Hoog G.S."/>
            <person name="Smith M.E."/>
            <person name="Heitman J."/>
            <person name="Vilgalys R."/>
            <person name="Stajich J.E."/>
        </authorList>
    </citation>
    <scope>NUCLEOTIDE SEQUENCE [LARGE SCALE GENOMIC DNA]</scope>
    <source>
        <strain evidence="3 4">CBS 357.93</strain>
    </source>
</reference>
<evidence type="ECO:0000313" key="3">
    <source>
        <dbReference type="EMBL" id="RCH91520.1"/>
    </source>
</evidence>
<dbReference type="GO" id="GO:0016226">
    <property type="term" value="P:iron-sulfur cluster assembly"/>
    <property type="evidence" value="ECO:0007669"/>
    <property type="project" value="InterPro"/>
</dbReference>
<dbReference type="EMBL" id="PJQL01000958">
    <property type="protein sequence ID" value="RCH91520.1"/>
    <property type="molecule type" value="Genomic_DNA"/>
</dbReference>
<gene>
    <name evidence="3" type="primary">ISA2</name>
    <name evidence="3" type="ORF">CU097_012196</name>
</gene>
<dbReference type="Pfam" id="PF01521">
    <property type="entry name" value="Fe-S_biosyn"/>
    <property type="match status" value="1"/>
</dbReference>
<dbReference type="PANTHER" id="PTHR43011:SF1">
    <property type="entry name" value="IRON-SULFUR CLUSTER ASSEMBLY 2 HOMOLOG, MITOCHONDRIAL"/>
    <property type="match status" value="1"/>
</dbReference>
<dbReference type="Gene3D" id="2.60.300.12">
    <property type="entry name" value="HesB-like domain"/>
    <property type="match status" value="1"/>
</dbReference>
<dbReference type="NCBIfam" id="TIGR00049">
    <property type="entry name" value="iron-sulfur cluster assembly accessory protein"/>
    <property type="match status" value="1"/>
</dbReference>
<dbReference type="Proteomes" id="UP000252139">
    <property type="component" value="Unassembled WGS sequence"/>
</dbReference>
<dbReference type="SUPFAM" id="SSF89360">
    <property type="entry name" value="HesB-like domain"/>
    <property type="match status" value="1"/>
</dbReference>
<dbReference type="OrthoDB" id="1938621at2759"/>
<evidence type="ECO:0000256" key="1">
    <source>
        <dbReference type="ARBA" id="ARBA00006718"/>
    </source>
</evidence>
<accession>A0A367JNI7</accession>